<evidence type="ECO:0000313" key="2">
    <source>
        <dbReference type="EMBL" id="EIC22409.1"/>
    </source>
</evidence>
<dbReference type="InterPro" id="IPR019282">
    <property type="entry name" value="Glycoamylase-like_cons_dom"/>
</dbReference>
<dbReference type="PIRSF" id="PIRSF028431">
    <property type="entry name" value="UCP028431"/>
    <property type="match status" value="1"/>
</dbReference>
<dbReference type="Proteomes" id="UP000002964">
    <property type="component" value="Unassembled WGS sequence"/>
</dbReference>
<reference evidence="3" key="1">
    <citation type="submission" date="2011-06" db="EMBL/GenBank/DDBJ databases">
        <authorList>
            <consortium name="US DOE Joint Genome Institute (JGI-PGF)"/>
            <person name="Lucas S."/>
            <person name="Han J."/>
            <person name="Lapidus A."/>
            <person name="Cheng J.-F."/>
            <person name="Goodwin L."/>
            <person name="Pitluck S."/>
            <person name="Peters L."/>
            <person name="Land M.L."/>
            <person name="Hauser L."/>
            <person name="Vogl K."/>
            <person name="Liu Z."/>
            <person name="Overmann J."/>
            <person name="Frigaard N.-U."/>
            <person name="Bryant D.A."/>
            <person name="Woyke T.J."/>
        </authorList>
    </citation>
    <scope>NUCLEOTIDE SEQUENCE [LARGE SCALE GENOMIC DNA]</scope>
    <source>
        <strain evidence="3">970</strain>
    </source>
</reference>
<dbReference type="EMBL" id="JH603169">
    <property type="protein sequence ID" value="EIC22409.1"/>
    <property type="molecule type" value="Genomic_DNA"/>
</dbReference>
<organism evidence="2 3">
    <name type="scientific">Thiorhodovibrio frisius</name>
    <dbReference type="NCBI Taxonomy" id="631362"/>
    <lineage>
        <taxon>Bacteria</taxon>
        <taxon>Pseudomonadati</taxon>
        <taxon>Pseudomonadota</taxon>
        <taxon>Gammaproteobacteria</taxon>
        <taxon>Chromatiales</taxon>
        <taxon>Chromatiaceae</taxon>
        <taxon>Thiorhodovibrio</taxon>
    </lineage>
</organism>
<dbReference type="eggNOG" id="COG5368">
    <property type="taxonomic scope" value="Bacteria"/>
</dbReference>
<accession>H8Z0Y8</accession>
<evidence type="ECO:0000313" key="3">
    <source>
        <dbReference type="Proteomes" id="UP000002964"/>
    </source>
</evidence>
<name>H8Z0Y8_9GAMM</name>
<feature type="domain" description="Glycoamylase-like" evidence="1">
    <location>
        <begin position="222"/>
        <end position="448"/>
    </location>
</feature>
<evidence type="ECO:0000259" key="1">
    <source>
        <dbReference type="Pfam" id="PF10091"/>
    </source>
</evidence>
<sequence length="473" mass="52370">MTHCFATRRAHDDVAIRTGNSSGQDIADAIVTQTPALPPAADAEPLSLADEAMLDGLQRAAFDYFVRHTNRDNGLVADTSRPGSHASIAVVGFALSAYPVGVERGWMTRAEALQRSLTALRFFRDSDQSGTPESTGYRGFYFHFLHQDSGTRARRCEVSLIDTALLLAGMLTAAAYFTAATADETELRALADRLYRRVDWCWAQRKGAALVMGWKPKSGFLNYGWEGYSEALLLYTLGLGSPTHPLSEASFPAWTSTYQWENLYGIDFLYAGPLFIHQFSHAWIDFRDIRDDFMREKHCDYFENSRRATYVQREYAIRNPRGFVGYGEDGWGLSAGDGPKTPRQRIAGRRQSFYGYAARGVPYGLDDGTLSGPSVLASLVFAPEIALPAIRRMLARGSATDDRAARASGYNDTVHDGWISEGTFGLDQGLIVLMIENFRSGLLWRLLRGSKPIRTGLHRAGFRGGWLAEGGQP</sequence>
<dbReference type="Pfam" id="PF10091">
    <property type="entry name" value="Glycoamylase"/>
    <property type="match status" value="1"/>
</dbReference>
<dbReference type="Gene3D" id="1.50.10.140">
    <property type="match status" value="1"/>
</dbReference>
<dbReference type="AlphaFoldDB" id="H8Z0Y8"/>
<protein>
    <recommendedName>
        <fullName evidence="1">Glycoamylase-like domain-containing protein</fullName>
    </recommendedName>
</protein>
<gene>
    <name evidence="2" type="ORF">Thi970DRAFT_02669</name>
</gene>
<keyword evidence="3" id="KW-1185">Reference proteome</keyword>
<dbReference type="InterPro" id="IPR016883">
    <property type="entry name" value="UCP028431"/>
</dbReference>
<proteinExistence type="predicted"/>
<reference evidence="2 3" key="2">
    <citation type="submission" date="2011-11" db="EMBL/GenBank/DDBJ databases">
        <authorList>
            <consortium name="US DOE Joint Genome Institute"/>
            <person name="Lucas S."/>
            <person name="Han J."/>
            <person name="Lapidus A."/>
            <person name="Cheng J.-F."/>
            <person name="Goodwin L."/>
            <person name="Pitluck S."/>
            <person name="Peters L."/>
            <person name="Ovchinnikova G."/>
            <person name="Zhang X."/>
            <person name="Detter J.C."/>
            <person name="Han C."/>
            <person name="Tapia R."/>
            <person name="Land M."/>
            <person name="Hauser L."/>
            <person name="Kyrpides N."/>
            <person name="Ivanova N."/>
            <person name="Pagani I."/>
            <person name="Vogl K."/>
            <person name="Liu Z."/>
            <person name="Overmann J."/>
            <person name="Frigaard N.-U."/>
            <person name="Bryant D."/>
            <person name="Woyke T."/>
        </authorList>
    </citation>
    <scope>NUCLEOTIDE SEQUENCE [LARGE SCALE GENOMIC DNA]</scope>
    <source>
        <strain evidence="2 3">970</strain>
    </source>
</reference>
<dbReference type="HOGENOM" id="CLU_023287_0_1_6"/>
<dbReference type="STRING" id="631362.Thi970DRAFT_02669"/>